<evidence type="ECO:0000256" key="2">
    <source>
        <dbReference type="ARBA" id="ARBA00023054"/>
    </source>
</evidence>
<dbReference type="RefSeq" id="XP_014260053.1">
    <property type="nucleotide sequence ID" value="XM_014404567.1"/>
</dbReference>
<name>A0A8I6S9G9_CIMLE</name>
<dbReference type="PANTHER" id="PTHR12186">
    <property type="entry name" value="SIKE FAMILY MEMBER"/>
    <property type="match status" value="1"/>
</dbReference>
<sequence>MKGIEEDQSFEQILSDVRTVVSEQKLRDAKLNGLLSDEDVINRKLESTKCYQDTVNKLNEIVNQSNADIIDSLQKENCLIRYLEKENKVLQDLYEDQELALAVIIKKYEEHKSKLQLLSSRLFNHFQNMCSETIIDRNFKMKEMMEVMKNASTMDDVDLTFKIKCLHAENQHLRNILNINTCSQIGESEANE</sequence>
<dbReference type="EnsemblMetazoa" id="XM_014404567.1">
    <property type="protein sequence ID" value="XP_014260053.1"/>
    <property type="gene ID" value="LOC106672831"/>
</dbReference>
<dbReference type="Proteomes" id="UP000494040">
    <property type="component" value="Unassembled WGS sequence"/>
</dbReference>
<dbReference type="KEGG" id="clec:106672831"/>
<dbReference type="AlphaFoldDB" id="A0A8I6S9G9"/>
<keyword evidence="4" id="KW-1185">Reference proteome</keyword>
<reference evidence="3" key="1">
    <citation type="submission" date="2022-01" db="UniProtKB">
        <authorList>
            <consortium name="EnsemblMetazoa"/>
        </authorList>
    </citation>
    <scope>IDENTIFICATION</scope>
</reference>
<evidence type="ECO:0000313" key="3">
    <source>
        <dbReference type="EnsemblMetazoa" id="XP_014260053.1"/>
    </source>
</evidence>
<dbReference type="OrthoDB" id="21214at2759"/>
<comment type="similarity">
    <text evidence="1">Belongs to the SIKE family.</text>
</comment>
<accession>A0A8I6S9G9</accession>
<keyword evidence="2" id="KW-0175">Coiled coil</keyword>
<dbReference type="InterPro" id="IPR008555">
    <property type="entry name" value="SIKE"/>
</dbReference>
<evidence type="ECO:0000256" key="1">
    <source>
        <dbReference type="ARBA" id="ARBA00005537"/>
    </source>
</evidence>
<dbReference type="Pfam" id="PF05769">
    <property type="entry name" value="SIKE"/>
    <property type="match status" value="1"/>
</dbReference>
<dbReference type="GeneID" id="106672831"/>
<protein>
    <submittedName>
        <fullName evidence="3">Uncharacterized protein</fullName>
    </submittedName>
</protein>
<dbReference type="PANTHER" id="PTHR12186:SF2">
    <property type="entry name" value="FGFR1 ONCOGENE PARTNER 2 HOMOLOG"/>
    <property type="match status" value="1"/>
</dbReference>
<proteinExistence type="inferred from homology"/>
<organism evidence="3 4">
    <name type="scientific">Cimex lectularius</name>
    <name type="common">Bed bug</name>
    <name type="synonym">Acanthia lectularia</name>
    <dbReference type="NCBI Taxonomy" id="79782"/>
    <lineage>
        <taxon>Eukaryota</taxon>
        <taxon>Metazoa</taxon>
        <taxon>Ecdysozoa</taxon>
        <taxon>Arthropoda</taxon>
        <taxon>Hexapoda</taxon>
        <taxon>Insecta</taxon>
        <taxon>Pterygota</taxon>
        <taxon>Neoptera</taxon>
        <taxon>Paraneoptera</taxon>
        <taxon>Hemiptera</taxon>
        <taxon>Heteroptera</taxon>
        <taxon>Panheteroptera</taxon>
        <taxon>Cimicomorpha</taxon>
        <taxon>Cimicidae</taxon>
        <taxon>Cimex</taxon>
    </lineage>
</organism>
<evidence type="ECO:0000313" key="4">
    <source>
        <dbReference type="Proteomes" id="UP000494040"/>
    </source>
</evidence>